<proteinExistence type="predicted"/>
<dbReference type="EMBL" id="CAJOBA010058439">
    <property type="protein sequence ID" value="CAF4308032.1"/>
    <property type="molecule type" value="Genomic_DNA"/>
</dbReference>
<accession>A0A8S2FNE7</accession>
<reference evidence="1" key="1">
    <citation type="submission" date="2021-02" db="EMBL/GenBank/DDBJ databases">
        <authorList>
            <person name="Nowell W R."/>
        </authorList>
    </citation>
    <scope>NUCLEOTIDE SEQUENCE</scope>
</reference>
<gene>
    <name evidence="1" type="ORF">OVA965_LOCUS37791</name>
    <name evidence="2" type="ORF">TMI583_LOCUS38911</name>
</gene>
<name>A0A8S2FNE7_9BILA</name>
<evidence type="ECO:0000313" key="1">
    <source>
        <dbReference type="EMBL" id="CAF1521113.1"/>
    </source>
</evidence>
<comment type="caution">
    <text evidence="1">The sequence shown here is derived from an EMBL/GenBank/DDBJ whole genome shotgun (WGS) entry which is preliminary data.</text>
</comment>
<sequence length="138" mass="15758">EKNILNRTVDSDFRDLRAGWGPISNMRTINSICDNDQKFQEAILSLRVLDTDLTNCERIEALVSLMDPNDTGCIESLKFKKMIRNLVDIVALESIDKEGLINEWERHLLNHVHIPADSSVNIQIEKDEIVNGLLCIQK</sequence>
<protein>
    <submittedName>
        <fullName evidence="1">Uncharacterized protein</fullName>
    </submittedName>
</protein>
<dbReference type="AlphaFoldDB" id="A0A8S2FNE7"/>
<dbReference type="Proteomes" id="UP000677228">
    <property type="component" value="Unassembled WGS sequence"/>
</dbReference>
<evidence type="ECO:0000313" key="2">
    <source>
        <dbReference type="EMBL" id="CAF4308032.1"/>
    </source>
</evidence>
<feature type="non-terminal residue" evidence="1">
    <location>
        <position position="1"/>
    </location>
</feature>
<organism evidence="1 3">
    <name type="scientific">Didymodactylos carnosus</name>
    <dbReference type="NCBI Taxonomy" id="1234261"/>
    <lineage>
        <taxon>Eukaryota</taxon>
        <taxon>Metazoa</taxon>
        <taxon>Spiralia</taxon>
        <taxon>Gnathifera</taxon>
        <taxon>Rotifera</taxon>
        <taxon>Eurotatoria</taxon>
        <taxon>Bdelloidea</taxon>
        <taxon>Philodinida</taxon>
        <taxon>Philodinidae</taxon>
        <taxon>Didymodactylos</taxon>
    </lineage>
</organism>
<dbReference type="EMBL" id="CAJNOK010036294">
    <property type="protein sequence ID" value="CAF1521113.1"/>
    <property type="molecule type" value="Genomic_DNA"/>
</dbReference>
<dbReference type="Proteomes" id="UP000682733">
    <property type="component" value="Unassembled WGS sequence"/>
</dbReference>
<evidence type="ECO:0000313" key="3">
    <source>
        <dbReference type="Proteomes" id="UP000677228"/>
    </source>
</evidence>